<feature type="non-terminal residue" evidence="1">
    <location>
        <position position="1"/>
    </location>
</feature>
<keyword evidence="2" id="KW-1185">Reference proteome</keyword>
<dbReference type="EMBL" id="LXQA011335057">
    <property type="protein sequence ID" value="MCI93662.1"/>
    <property type="molecule type" value="Genomic_DNA"/>
</dbReference>
<dbReference type="Proteomes" id="UP000265520">
    <property type="component" value="Unassembled WGS sequence"/>
</dbReference>
<sequence>AGWTKMDGKIDLSSSGTPGIQFQRLITNFIGDKTVDVGIKEVVE</sequence>
<protein>
    <submittedName>
        <fullName evidence="1">Uncharacterized protein</fullName>
    </submittedName>
</protein>
<evidence type="ECO:0000313" key="2">
    <source>
        <dbReference type="Proteomes" id="UP000265520"/>
    </source>
</evidence>
<comment type="caution">
    <text evidence="1">The sequence shown here is derived from an EMBL/GenBank/DDBJ whole genome shotgun (WGS) entry which is preliminary data.</text>
</comment>
<name>A0A392W1U7_9FABA</name>
<reference evidence="1 2" key="1">
    <citation type="journal article" date="2018" name="Front. Plant Sci.">
        <title>Red Clover (Trifolium pratense) and Zigzag Clover (T. medium) - A Picture of Genomic Similarities and Differences.</title>
        <authorList>
            <person name="Dluhosova J."/>
            <person name="Istvanek J."/>
            <person name="Nedelnik J."/>
            <person name="Repkova J."/>
        </authorList>
    </citation>
    <scope>NUCLEOTIDE SEQUENCE [LARGE SCALE GENOMIC DNA]</scope>
    <source>
        <strain evidence="2">cv. 10/8</strain>
        <tissue evidence="1">Leaf</tissue>
    </source>
</reference>
<evidence type="ECO:0000313" key="1">
    <source>
        <dbReference type="EMBL" id="MCI93662.1"/>
    </source>
</evidence>
<dbReference type="AlphaFoldDB" id="A0A392W1U7"/>
<organism evidence="1 2">
    <name type="scientific">Trifolium medium</name>
    <dbReference type="NCBI Taxonomy" id="97028"/>
    <lineage>
        <taxon>Eukaryota</taxon>
        <taxon>Viridiplantae</taxon>
        <taxon>Streptophyta</taxon>
        <taxon>Embryophyta</taxon>
        <taxon>Tracheophyta</taxon>
        <taxon>Spermatophyta</taxon>
        <taxon>Magnoliopsida</taxon>
        <taxon>eudicotyledons</taxon>
        <taxon>Gunneridae</taxon>
        <taxon>Pentapetalae</taxon>
        <taxon>rosids</taxon>
        <taxon>fabids</taxon>
        <taxon>Fabales</taxon>
        <taxon>Fabaceae</taxon>
        <taxon>Papilionoideae</taxon>
        <taxon>50 kb inversion clade</taxon>
        <taxon>NPAAA clade</taxon>
        <taxon>Hologalegina</taxon>
        <taxon>IRL clade</taxon>
        <taxon>Trifolieae</taxon>
        <taxon>Trifolium</taxon>
    </lineage>
</organism>
<accession>A0A392W1U7</accession>
<proteinExistence type="predicted"/>